<evidence type="ECO:0000259" key="3">
    <source>
        <dbReference type="Pfam" id="PF01266"/>
    </source>
</evidence>
<dbReference type="Gene3D" id="3.50.50.60">
    <property type="entry name" value="FAD/NAD(P)-binding domain"/>
    <property type="match status" value="1"/>
</dbReference>
<dbReference type="GO" id="GO:0005737">
    <property type="term" value="C:cytoplasm"/>
    <property type="evidence" value="ECO:0007669"/>
    <property type="project" value="TreeGrafter"/>
</dbReference>
<sequence>MCLSVPSGEPQDGGDHPPRRPLRGTVPHTELPASASVVIIGGGVMGLSTAYHLAQAGVRDVVLLERSELGSGSTCKAAGGVRAQFSDAVNIELGLRSLETFETFGETFGQEIDLHQVGYLFLLDRPEDVDAFEANVALQNELGVPSRMLEPAEAKRLSPLIGTDGLLAAAYSPRDGHCTPESVVLGYAGAARRAGARLVRDCEVTGITRDGSRITGVQTTRGPVATDAVICTAGAWSRECAAMVDVDLPVLPLRRQIVLTEPMPGLDPRTPFTIDFSTSLYFHGEGPGLLLGMSDPDETPGFKLGRSDSWLPRLGEAVERRAPALGAVGLAGGWAGLYEMTPDHNALIGEARDVSRFLYATGFSGHGFLMGPAVGEVMRDLFLGTPPPVDVTGLDAHRFDRSDTRPELNVV</sequence>
<evidence type="ECO:0000313" key="5">
    <source>
        <dbReference type="Proteomes" id="UP000515947"/>
    </source>
</evidence>
<dbReference type="SUPFAM" id="SSF51905">
    <property type="entry name" value="FAD/NAD(P)-binding domain"/>
    <property type="match status" value="1"/>
</dbReference>
<evidence type="ECO:0000313" key="4">
    <source>
        <dbReference type="EMBL" id="QNN51482.1"/>
    </source>
</evidence>
<dbReference type="PANTHER" id="PTHR13847:SF287">
    <property type="entry name" value="FAD-DEPENDENT OXIDOREDUCTASE DOMAIN-CONTAINING PROTEIN 1"/>
    <property type="match status" value="1"/>
</dbReference>
<feature type="domain" description="FAD dependent oxidoreductase" evidence="3">
    <location>
        <begin position="37"/>
        <end position="381"/>
    </location>
</feature>
<keyword evidence="5" id="KW-1185">Reference proteome</keyword>
<dbReference type="GO" id="GO:0016491">
    <property type="term" value="F:oxidoreductase activity"/>
    <property type="evidence" value="ECO:0007669"/>
    <property type="project" value="UniProtKB-KW"/>
</dbReference>
<dbReference type="PANTHER" id="PTHR13847">
    <property type="entry name" value="SARCOSINE DEHYDROGENASE-RELATED"/>
    <property type="match status" value="1"/>
</dbReference>
<dbReference type="KEGG" id="nmes:H9L09_12860"/>
<organism evidence="4 5">
    <name type="scientific">Nocardioides mesophilus</name>
    <dbReference type="NCBI Taxonomy" id="433659"/>
    <lineage>
        <taxon>Bacteria</taxon>
        <taxon>Bacillati</taxon>
        <taxon>Actinomycetota</taxon>
        <taxon>Actinomycetes</taxon>
        <taxon>Propionibacteriales</taxon>
        <taxon>Nocardioidaceae</taxon>
        <taxon>Nocardioides</taxon>
    </lineage>
</organism>
<proteinExistence type="predicted"/>
<evidence type="ECO:0000256" key="1">
    <source>
        <dbReference type="ARBA" id="ARBA00023002"/>
    </source>
</evidence>
<dbReference type="Gene3D" id="3.30.9.10">
    <property type="entry name" value="D-Amino Acid Oxidase, subunit A, domain 2"/>
    <property type="match status" value="1"/>
</dbReference>
<accession>A0A7G9R7A7</accession>
<dbReference type="Pfam" id="PF01266">
    <property type="entry name" value="DAO"/>
    <property type="match status" value="1"/>
</dbReference>
<reference evidence="4 5" key="1">
    <citation type="submission" date="2020-08" db="EMBL/GenBank/DDBJ databases">
        <title>Genome sequence of Nocardioides mesophilus KACC 16243T.</title>
        <authorList>
            <person name="Hyun D.-W."/>
            <person name="Bae J.-W."/>
        </authorList>
    </citation>
    <scope>NUCLEOTIDE SEQUENCE [LARGE SCALE GENOMIC DNA]</scope>
    <source>
        <strain evidence="4 5">KACC 16243</strain>
    </source>
</reference>
<dbReference type="InterPro" id="IPR006076">
    <property type="entry name" value="FAD-dep_OxRdtase"/>
</dbReference>
<feature type="region of interest" description="Disordered" evidence="2">
    <location>
        <begin position="1"/>
        <end position="27"/>
    </location>
</feature>
<dbReference type="Proteomes" id="UP000515947">
    <property type="component" value="Chromosome"/>
</dbReference>
<protein>
    <submittedName>
        <fullName evidence="4">FAD-binding oxidoreductase</fullName>
    </submittedName>
</protein>
<dbReference type="SUPFAM" id="SSF54373">
    <property type="entry name" value="FAD-linked reductases, C-terminal domain"/>
    <property type="match status" value="1"/>
</dbReference>
<evidence type="ECO:0000256" key="2">
    <source>
        <dbReference type="SAM" id="MobiDB-lite"/>
    </source>
</evidence>
<dbReference type="AlphaFoldDB" id="A0A7G9R7A7"/>
<dbReference type="EMBL" id="CP060713">
    <property type="protein sequence ID" value="QNN51482.1"/>
    <property type="molecule type" value="Genomic_DNA"/>
</dbReference>
<keyword evidence="1" id="KW-0560">Oxidoreductase</keyword>
<dbReference type="InterPro" id="IPR036188">
    <property type="entry name" value="FAD/NAD-bd_sf"/>
</dbReference>
<name>A0A7G9R7A7_9ACTN</name>
<gene>
    <name evidence="4" type="ORF">H9L09_12860</name>
</gene>